<evidence type="ECO:0000256" key="1">
    <source>
        <dbReference type="ARBA" id="ARBA00004496"/>
    </source>
</evidence>
<name>A0A9N9C9R1_9GLOM</name>
<sequence>QQILKLKKLAGEASTLEPDPLDSEEHVLKRNQHVLKSGAISVLNMLAKSSSQIIRQSVAQVFLNLSTDQKNRGAIVQQGGVKSLIPLATNGTQEGTGFASQALAKIAITMDPSLAFRGERAVELIKPFLTLCKSENELCQFEALMALTNLGSVDDHVRTRIVDAKGIPTIENLQFSDNTMIRRAATECLCNMMFCEPVYEMYSDPNKSANKIKILLALSDVDDFETRRASSGALAILSTSPEVCRMIVDRPRGIEVLLLLLNEESPELQHRSAECIKNIAKVEQKLAESLVNNKVDERLIKMMKDSKVEAVIMTAAEALKEMAKYGILKKEITELVKK</sequence>
<dbReference type="InterPro" id="IPR000225">
    <property type="entry name" value="Armadillo"/>
</dbReference>
<accession>A0A9N9C9R1</accession>
<evidence type="ECO:0000313" key="5">
    <source>
        <dbReference type="Proteomes" id="UP000789508"/>
    </source>
</evidence>
<dbReference type="PANTHER" id="PTHR45994">
    <property type="entry name" value="FI21225P1"/>
    <property type="match status" value="1"/>
</dbReference>
<dbReference type="GO" id="GO:0005737">
    <property type="term" value="C:cytoplasm"/>
    <property type="evidence" value="ECO:0007669"/>
    <property type="project" value="UniProtKB-SubCell"/>
</dbReference>
<dbReference type="AlphaFoldDB" id="A0A9N9C9R1"/>
<comment type="caution">
    <text evidence="4">The sequence shown here is derived from an EMBL/GenBank/DDBJ whole genome shotgun (WGS) entry which is preliminary data.</text>
</comment>
<dbReference type="PANTHER" id="PTHR45994:SF1">
    <property type="entry name" value="FI21225P1"/>
    <property type="match status" value="1"/>
</dbReference>
<keyword evidence="5" id="KW-1185">Reference proteome</keyword>
<protein>
    <submittedName>
        <fullName evidence="4">9650_t:CDS:1</fullName>
    </submittedName>
</protein>
<dbReference type="Gene3D" id="1.25.10.10">
    <property type="entry name" value="Leucine-rich Repeat Variant"/>
    <property type="match status" value="1"/>
</dbReference>
<dbReference type="Proteomes" id="UP000789508">
    <property type="component" value="Unassembled WGS sequence"/>
</dbReference>
<organism evidence="4 5">
    <name type="scientific">Ambispora leptoticha</name>
    <dbReference type="NCBI Taxonomy" id="144679"/>
    <lineage>
        <taxon>Eukaryota</taxon>
        <taxon>Fungi</taxon>
        <taxon>Fungi incertae sedis</taxon>
        <taxon>Mucoromycota</taxon>
        <taxon>Glomeromycotina</taxon>
        <taxon>Glomeromycetes</taxon>
        <taxon>Archaeosporales</taxon>
        <taxon>Ambisporaceae</taxon>
        <taxon>Ambispora</taxon>
    </lineage>
</organism>
<reference evidence="4" key="1">
    <citation type="submission" date="2021-06" db="EMBL/GenBank/DDBJ databases">
        <authorList>
            <person name="Kallberg Y."/>
            <person name="Tangrot J."/>
            <person name="Rosling A."/>
        </authorList>
    </citation>
    <scope>NUCLEOTIDE SEQUENCE</scope>
    <source>
        <strain evidence="4">FL130A</strain>
    </source>
</reference>
<dbReference type="GO" id="GO:0051879">
    <property type="term" value="F:Hsp90 protein binding"/>
    <property type="evidence" value="ECO:0007669"/>
    <property type="project" value="TreeGrafter"/>
</dbReference>
<dbReference type="PROSITE" id="PS50176">
    <property type="entry name" value="ARM_REPEAT"/>
    <property type="match status" value="1"/>
</dbReference>
<keyword evidence="2" id="KW-0963">Cytoplasm</keyword>
<evidence type="ECO:0000313" key="4">
    <source>
        <dbReference type="EMBL" id="CAG8594056.1"/>
    </source>
</evidence>
<evidence type="ECO:0000256" key="2">
    <source>
        <dbReference type="ARBA" id="ARBA00022490"/>
    </source>
</evidence>
<dbReference type="EMBL" id="CAJVPS010003751">
    <property type="protein sequence ID" value="CAG8594056.1"/>
    <property type="molecule type" value="Genomic_DNA"/>
</dbReference>
<comment type="subcellular location">
    <subcellularLocation>
        <location evidence="1">Cytoplasm</location>
    </subcellularLocation>
</comment>
<dbReference type="SMART" id="SM00185">
    <property type="entry name" value="ARM"/>
    <property type="match status" value="5"/>
</dbReference>
<evidence type="ECO:0000256" key="3">
    <source>
        <dbReference type="PROSITE-ProRule" id="PRU00259"/>
    </source>
</evidence>
<proteinExistence type="predicted"/>
<gene>
    <name evidence="4" type="ORF">ALEPTO_LOCUS7834</name>
</gene>
<dbReference type="InterPro" id="IPR016024">
    <property type="entry name" value="ARM-type_fold"/>
</dbReference>
<dbReference type="SUPFAM" id="SSF48371">
    <property type="entry name" value="ARM repeat"/>
    <property type="match status" value="1"/>
</dbReference>
<dbReference type="InterPro" id="IPR011989">
    <property type="entry name" value="ARM-like"/>
</dbReference>
<feature type="non-terminal residue" evidence="4">
    <location>
        <position position="1"/>
    </location>
</feature>
<feature type="repeat" description="ARM" evidence="3">
    <location>
        <begin position="38"/>
        <end position="80"/>
    </location>
</feature>
<dbReference type="OrthoDB" id="199930at2759"/>